<dbReference type="GO" id="GO:0005524">
    <property type="term" value="F:ATP binding"/>
    <property type="evidence" value="ECO:0007669"/>
    <property type="project" value="UniProtKB-KW"/>
</dbReference>
<dbReference type="InterPro" id="IPR003593">
    <property type="entry name" value="AAA+_ATPase"/>
</dbReference>
<dbReference type="PANTHER" id="PTHR46743">
    <property type="entry name" value="TEICHOIC ACIDS EXPORT ATP-BINDING PROTEIN TAGH"/>
    <property type="match status" value="1"/>
</dbReference>
<dbReference type="PANTHER" id="PTHR46743:SF2">
    <property type="entry name" value="TEICHOIC ACIDS EXPORT ATP-BINDING PROTEIN TAGH"/>
    <property type="match status" value="1"/>
</dbReference>
<dbReference type="PROSITE" id="PS50893">
    <property type="entry name" value="ABC_TRANSPORTER_2"/>
    <property type="match status" value="1"/>
</dbReference>
<accession>A0A0F9YGJ6</accession>
<comment type="similarity">
    <text evidence="1">Belongs to the ABC transporter superfamily.</text>
</comment>
<dbReference type="CDD" id="cd10147">
    <property type="entry name" value="Wzt_C-like"/>
    <property type="match status" value="1"/>
</dbReference>
<dbReference type="EMBL" id="LAZR01000003">
    <property type="protein sequence ID" value="KKO11347.1"/>
    <property type="molecule type" value="Genomic_DNA"/>
</dbReference>
<dbReference type="InterPro" id="IPR017871">
    <property type="entry name" value="ABC_transporter-like_CS"/>
</dbReference>
<gene>
    <name evidence="6" type="ORF">LCGC14_0018280</name>
</gene>
<keyword evidence="3" id="KW-0547">Nucleotide-binding</keyword>
<dbReference type="SUPFAM" id="SSF52540">
    <property type="entry name" value="P-loop containing nucleoside triphosphate hydrolases"/>
    <property type="match status" value="1"/>
</dbReference>
<protein>
    <recommendedName>
        <fullName evidence="5">ABC transporter domain-containing protein</fullName>
    </recommendedName>
</protein>
<feature type="domain" description="ABC transporter" evidence="5">
    <location>
        <begin position="7"/>
        <end position="248"/>
    </location>
</feature>
<dbReference type="Gene3D" id="2.70.50.60">
    <property type="entry name" value="abc- transporter (atp binding component) like domain"/>
    <property type="match status" value="1"/>
</dbReference>
<dbReference type="Pfam" id="PF14524">
    <property type="entry name" value="Wzt_C"/>
    <property type="match status" value="1"/>
</dbReference>
<evidence type="ECO:0000256" key="2">
    <source>
        <dbReference type="ARBA" id="ARBA00022448"/>
    </source>
</evidence>
<evidence type="ECO:0000256" key="4">
    <source>
        <dbReference type="ARBA" id="ARBA00022840"/>
    </source>
</evidence>
<dbReference type="AlphaFoldDB" id="A0A0F9YGJ6"/>
<dbReference type="InterPro" id="IPR003439">
    <property type="entry name" value="ABC_transporter-like_ATP-bd"/>
</dbReference>
<evidence type="ECO:0000256" key="3">
    <source>
        <dbReference type="ARBA" id="ARBA00022741"/>
    </source>
</evidence>
<keyword evidence="2" id="KW-0813">Transport</keyword>
<dbReference type="SMART" id="SM00382">
    <property type="entry name" value="AAA"/>
    <property type="match status" value="1"/>
</dbReference>
<reference evidence="6" key="1">
    <citation type="journal article" date="2015" name="Nature">
        <title>Complex archaea that bridge the gap between prokaryotes and eukaryotes.</title>
        <authorList>
            <person name="Spang A."/>
            <person name="Saw J.H."/>
            <person name="Jorgensen S.L."/>
            <person name="Zaremba-Niedzwiedzka K."/>
            <person name="Martijn J."/>
            <person name="Lind A.E."/>
            <person name="van Eijk R."/>
            <person name="Schleper C."/>
            <person name="Guy L."/>
            <person name="Ettema T.J."/>
        </authorList>
    </citation>
    <scope>NUCLEOTIDE SEQUENCE</scope>
</reference>
<evidence type="ECO:0000259" key="5">
    <source>
        <dbReference type="PROSITE" id="PS50893"/>
    </source>
</evidence>
<keyword evidence="4" id="KW-0067">ATP-binding</keyword>
<dbReference type="CDD" id="cd03220">
    <property type="entry name" value="ABC_KpsT_Wzt"/>
    <property type="match status" value="1"/>
</dbReference>
<sequence>MTDNIAISVRDVSKKYRLFATPRHRLLEALHPFRKQYHKEFWALRNITFDLAKGRTLGIVGRNGSGKSSLLQILCAVLRPSMGEVTTEGRISALLELGAAFNPQFTGRDNVIFQGQLMGISNREMDSRMAQVEAFADIGEFIDQPVKTYSSGMFVRLAFAAAINVDPDILIVDEALAVGDAKFQRKCFQKFTDFQKAGKTIVLVTHSTELVTRHCDVALLLQEGAALAYGDPNDVCNQYNELLFGQALNGAEADTSGPARTSLTSPEPEMDNELDRFLKTTPEKDRCPTRRTYNRTERRFGSARARIIDYLVVRGGDFDPVIVRSGDTVDIYVKACYEKEVAAPTFGINVKTVDGVVVYGNSSVVSNLPIPPATAGEIRVFKFTLKLSLHSGHWFLGLGIGDRTTGETEMLDGRYDLIHFIVDEDAPFDGLADLQMSLSVVSRMSVPG</sequence>
<dbReference type="GO" id="GO:0016020">
    <property type="term" value="C:membrane"/>
    <property type="evidence" value="ECO:0007669"/>
    <property type="project" value="InterPro"/>
</dbReference>
<dbReference type="Gene3D" id="3.40.50.300">
    <property type="entry name" value="P-loop containing nucleotide triphosphate hydrolases"/>
    <property type="match status" value="1"/>
</dbReference>
<organism evidence="6">
    <name type="scientific">marine sediment metagenome</name>
    <dbReference type="NCBI Taxonomy" id="412755"/>
    <lineage>
        <taxon>unclassified sequences</taxon>
        <taxon>metagenomes</taxon>
        <taxon>ecological metagenomes</taxon>
    </lineage>
</organism>
<dbReference type="GO" id="GO:0140359">
    <property type="term" value="F:ABC-type transporter activity"/>
    <property type="evidence" value="ECO:0007669"/>
    <property type="project" value="InterPro"/>
</dbReference>
<dbReference type="GO" id="GO:0016887">
    <property type="term" value="F:ATP hydrolysis activity"/>
    <property type="evidence" value="ECO:0007669"/>
    <property type="project" value="InterPro"/>
</dbReference>
<proteinExistence type="inferred from homology"/>
<dbReference type="PROSITE" id="PS00211">
    <property type="entry name" value="ABC_TRANSPORTER_1"/>
    <property type="match status" value="1"/>
</dbReference>
<dbReference type="InterPro" id="IPR015860">
    <property type="entry name" value="ABC_transpr_TagH-like"/>
</dbReference>
<evidence type="ECO:0000256" key="1">
    <source>
        <dbReference type="ARBA" id="ARBA00005417"/>
    </source>
</evidence>
<dbReference type="InterPro" id="IPR050683">
    <property type="entry name" value="Bact_Polysacc_Export_ATP-bd"/>
</dbReference>
<dbReference type="InterPro" id="IPR027417">
    <property type="entry name" value="P-loop_NTPase"/>
</dbReference>
<dbReference type="Pfam" id="PF00005">
    <property type="entry name" value="ABC_tran"/>
    <property type="match status" value="1"/>
</dbReference>
<name>A0A0F9YGJ6_9ZZZZ</name>
<comment type="caution">
    <text evidence="6">The sequence shown here is derived from an EMBL/GenBank/DDBJ whole genome shotgun (WGS) entry which is preliminary data.</text>
</comment>
<evidence type="ECO:0000313" key="6">
    <source>
        <dbReference type="EMBL" id="KKO11347.1"/>
    </source>
</evidence>
<dbReference type="InterPro" id="IPR029439">
    <property type="entry name" value="Wzt_C"/>
</dbReference>